<dbReference type="RefSeq" id="XP_028873516.1">
    <property type="nucleotide sequence ID" value="XM_029017718.1"/>
</dbReference>
<feature type="compositionally biased region" description="Basic residues" evidence="1">
    <location>
        <begin position="486"/>
        <end position="499"/>
    </location>
</feature>
<dbReference type="GeneID" id="39977497"/>
<dbReference type="Proteomes" id="UP000186176">
    <property type="component" value="Unassembled WGS sequence"/>
</dbReference>
<evidence type="ECO:0000313" key="2">
    <source>
        <dbReference type="EMBL" id="OII71897.1"/>
    </source>
</evidence>
<reference evidence="2 3" key="1">
    <citation type="submission" date="2016-10" db="EMBL/GenBank/DDBJ databases">
        <title>Reductive evolution of mitochondrial metabolism and differential evolution of invasion-related proteins in Cryptosporidium.</title>
        <authorList>
            <person name="Liu S."/>
            <person name="Roellig D.M."/>
            <person name="Guo Y."/>
            <person name="Li N."/>
            <person name="Frace M.A."/>
            <person name="Tang K."/>
            <person name="Zhang L."/>
            <person name="Feng Y."/>
            <person name="Xiao L."/>
        </authorList>
    </citation>
    <scope>NUCLEOTIDE SEQUENCE [LARGE SCALE GENOMIC DNA]</scope>
    <source>
        <strain evidence="2">39726</strain>
    </source>
</reference>
<feature type="region of interest" description="Disordered" evidence="1">
    <location>
        <begin position="234"/>
        <end position="285"/>
    </location>
</feature>
<sequence length="499" mass="55923">MEEVKYLRGGRGGGGGTCGRKAAGGYVGTFMGEGRGRGRGRGGRVYRGNRFIREGKMRFGSMYRDQSKLDFTRKLQSSAKTTRPDELEEINLAVDCSNKEIVDSSGLATSDFRILPDKKYDEKIGVISSGVSSTEASEYCKSQGSSQNPSPIGCCQEKYSTVSNLYNGSKHSPGYKHKKDHLQNTYKGRKVFDSTKTEKLPGIKRKSFERLNQANLDSDEVTHIQEVTSLIINQGTSELPASEEKNPGNEEGQGGLNQIPNKDLNCSEHPIKDQDENNGSNSACEHSLNKLNPQIIGHVISWMIERQEEAIQWLKENGKYQFEGDTQISGKKPQRFSQSGGYRGKKQAWNGANHHAKKENHDFPPKYKSQKKNSSSHFSKISVNSLTQDKSDNSALENLELPQHQKNSELTGNNIPGTNFDQKADFRLKQRFGYNRRSNRERNGNFLFQNKTKEGESYCSSGVRSGSKWGEKGGNRAGSFNSSKYRDHHYRKQSLQKEL</sequence>
<feature type="region of interest" description="Disordered" evidence="1">
    <location>
        <begin position="456"/>
        <end position="499"/>
    </location>
</feature>
<evidence type="ECO:0000313" key="3">
    <source>
        <dbReference type="Proteomes" id="UP000186176"/>
    </source>
</evidence>
<protein>
    <submittedName>
        <fullName evidence="2">Uncharacterized protein</fullName>
    </submittedName>
</protein>
<accession>A0A1J4MCE1</accession>
<feature type="compositionally biased region" description="Polar residues" evidence="1">
    <location>
        <begin position="324"/>
        <end position="340"/>
    </location>
</feature>
<dbReference type="OrthoDB" id="342507at2759"/>
<dbReference type="VEuPathDB" id="CryptoDB:cubi_00705"/>
<gene>
    <name evidence="2" type="ORF">cubi_00705</name>
</gene>
<feature type="region of interest" description="Disordered" evidence="1">
    <location>
        <begin position="324"/>
        <end position="378"/>
    </location>
</feature>
<dbReference type="EMBL" id="LRBP01000027">
    <property type="protein sequence ID" value="OII71897.1"/>
    <property type="molecule type" value="Genomic_DNA"/>
</dbReference>
<name>A0A1J4MCE1_9CRYT</name>
<organism evidence="2 3">
    <name type="scientific">Cryptosporidium ubiquitum</name>
    <dbReference type="NCBI Taxonomy" id="857276"/>
    <lineage>
        <taxon>Eukaryota</taxon>
        <taxon>Sar</taxon>
        <taxon>Alveolata</taxon>
        <taxon>Apicomplexa</taxon>
        <taxon>Conoidasida</taxon>
        <taxon>Coccidia</taxon>
        <taxon>Eucoccidiorida</taxon>
        <taxon>Eimeriorina</taxon>
        <taxon>Cryptosporidiidae</taxon>
        <taxon>Cryptosporidium</taxon>
    </lineage>
</organism>
<proteinExistence type="predicted"/>
<feature type="compositionally biased region" description="Basic and acidic residues" evidence="1">
    <location>
        <begin position="265"/>
        <end position="275"/>
    </location>
</feature>
<dbReference type="AlphaFoldDB" id="A0A1J4MCE1"/>
<evidence type="ECO:0000256" key="1">
    <source>
        <dbReference type="SAM" id="MobiDB-lite"/>
    </source>
</evidence>
<comment type="caution">
    <text evidence="2">The sequence shown here is derived from an EMBL/GenBank/DDBJ whole genome shotgun (WGS) entry which is preliminary data.</text>
</comment>
<keyword evidence="3" id="KW-1185">Reference proteome</keyword>